<dbReference type="PANTHER" id="PTHR11985:SF15">
    <property type="entry name" value="GLYCEROL-3-PHOSPHATE DEHYDROGENASE, MITOCHONDRIAL"/>
    <property type="match status" value="1"/>
</dbReference>
<keyword evidence="3" id="KW-0285">Flavoprotein</keyword>
<dbReference type="Pfam" id="PF01266">
    <property type="entry name" value="DAO"/>
    <property type="match status" value="1"/>
</dbReference>
<evidence type="ECO:0000313" key="9">
    <source>
        <dbReference type="Proteomes" id="UP000184171"/>
    </source>
</evidence>
<accession>A0A1M6MI72</accession>
<dbReference type="Gene3D" id="3.30.9.10">
    <property type="entry name" value="D-Amino Acid Oxidase, subunit A, domain 2"/>
    <property type="match status" value="1"/>
</dbReference>
<dbReference type="OrthoDB" id="9766796at2"/>
<evidence type="ECO:0000256" key="1">
    <source>
        <dbReference type="ARBA" id="ARBA00001974"/>
    </source>
</evidence>
<dbReference type="Gene3D" id="1.10.8.870">
    <property type="entry name" value="Alpha-glycerophosphate oxidase, cap domain"/>
    <property type="match status" value="1"/>
</dbReference>
<sequence length="537" mass="59121">MKRQQTLDTLKQEQPFDLLVVGGGATGCGIVLDAAARGLKVALVEKMDLAEGTSSRSTKLVHGGVRYLEKAVKGLNKAQYDLVKEGLHERGVLLKNAPHLSNRISFVTPLYKWLDVPMVFTGLKLYDILSGKMRLGSSRLLSRKATLERFPMVKAEGLKAGILYYDGQFNDARMAVALARTAEQRGAVIANHVEVTDLHKENGKVSGAVVRDCLTGEQWTVRAKGVINATGPFGDRLRQMDDPATKPIITASSGIHIVLDKRFSPPENGLMIPKTEDGRVLFVLPWQGHALIGTTDDPAKITEHPKASDEEIDYLLRHVGKYFDLQPTRDDIKATWSGLRPLVADPDAADTSNLVRDHVISMSDAGLLTIVGGKWTSYRRMAEDTVDQAVAGWNLAPANPCETNHISVIGGVNYKSQGDQQLTTKYGFEKDVSYNLNRAYGDQAEQVAELSQKNLAERLHPKHPFIEAEVLFATRYEFAAHAIDVLARRLPLALIDKAAAAQVLPRVIEIMAKELGWDQQQCGKELELATERLHVAL</sequence>
<dbReference type="Pfam" id="PF16901">
    <property type="entry name" value="DAO_C"/>
    <property type="match status" value="1"/>
</dbReference>
<feature type="domain" description="FAD dependent oxidoreductase" evidence="6">
    <location>
        <begin position="17"/>
        <end position="378"/>
    </location>
</feature>
<evidence type="ECO:0000256" key="4">
    <source>
        <dbReference type="ARBA" id="ARBA00022827"/>
    </source>
</evidence>
<evidence type="ECO:0000259" key="6">
    <source>
        <dbReference type="Pfam" id="PF01266"/>
    </source>
</evidence>
<dbReference type="InterPro" id="IPR000447">
    <property type="entry name" value="G3P_DH_FAD-dep"/>
</dbReference>
<dbReference type="InterPro" id="IPR036188">
    <property type="entry name" value="FAD/NAD-bd_sf"/>
</dbReference>
<dbReference type="AlphaFoldDB" id="A0A1M6MI72"/>
<name>A0A1M6MI72_MALRU</name>
<dbReference type="Proteomes" id="UP000184171">
    <property type="component" value="Unassembled WGS sequence"/>
</dbReference>
<dbReference type="InterPro" id="IPR031656">
    <property type="entry name" value="DAO_C"/>
</dbReference>
<evidence type="ECO:0000256" key="5">
    <source>
        <dbReference type="ARBA" id="ARBA00023002"/>
    </source>
</evidence>
<evidence type="ECO:0000256" key="3">
    <source>
        <dbReference type="ARBA" id="ARBA00022630"/>
    </source>
</evidence>
<dbReference type="PROSITE" id="PS51257">
    <property type="entry name" value="PROKAR_LIPOPROTEIN"/>
    <property type="match status" value="1"/>
</dbReference>
<organism evidence="8 9">
    <name type="scientific">Malonomonas rubra DSM 5091</name>
    <dbReference type="NCBI Taxonomy" id="1122189"/>
    <lineage>
        <taxon>Bacteria</taxon>
        <taxon>Pseudomonadati</taxon>
        <taxon>Thermodesulfobacteriota</taxon>
        <taxon>Desulfuromonadia</taxon>
        <taxon>Desulfuromonadales</taxon>
        <taxon>Geopsychrobacteraceae</taxon>
        <taxon>Malonomonas</taxon>
    </lineage>
</organism>
<dbReference type="GO" id="GO:0006072">
    <property type="term" value="P:glycerol-3-phosphate metabolic process"/>
    <property type="evidence" value="ECO:0007669"/>
    <property type="project" value="InterPro"/>
</dbReference>
<evidence type="ECO:0000256" key="2">
    <source>
        <dbReference type="ARBA" id="ARBA00007330"/>
    </source>
</evidence>
<dbReference type="SUPFAM" id="SSF54373">
    <property type="entry name" value="FAD-linked reductases, C-terminal domain"/>
    <property type="match status" value="1"/>
</dbReference>
<gene>
    <name evidence="8" type="ORF">SAMN02745165_03295</name>
</gene>
<dbReference type="RefSeq" id="WP_072909829.1">
    <property type="nucleotide sequence ID" value="NZ_FQZT01000018.1"/>
</dbReference>
<dbReference type="PRINTS" id="PR01001">
    <property type="entry name" value="FADG3PDH"/>
</dbReference>
<keyword evidence="9" id="KW-1185">Reference proteome</keyword>
<keyword evidence="5" id="KW-0560">Oxidoreductase</keyword>
<feature type="domain" description="Alpha-glycerophosphate oxidase C-terminal" evidence="7">
    <location>
        <begin position="401"/>
        <end position="521"/>
    </location>
</feature>
<comment type="cofactor">
    <cofactor evidence="1">
        <name>FAD</name>
        <dbReference type="ChEBI" id="CHEBI:57692"/>
    </cofactor>
</comment>
<dbReference type="InterPro" id="IPR006076">
    <property type="entry name" value="FAD-dep_OxRdtase"/>
</dbReference>
<dbReference type="PROSITE" id="PS00978">
    <property type="entry name" value="FAD_G3PDH_2"/>
    <property type="match status" value="1"/>
</dbReference>
<protein>
    <submittedName>
        <fullName evidence="8">Glycerol-3-phosphate dehydrogenase</fullName>
    </submittedName>
</protein>
<evidence type="ECO:0000259" key="7">
    <source>
        <dbReference type="Pfam" id="PF16901"/>
    </source>
</evidence>
<evidence type="ECO:0000313" key="8">
    <source>
        <dbReference type="EMBL" id="SHJ83147.1"/>
    </source>
</evidence>
<dbReference type="EMBL" id="FQZT01000018">
    <property type="protein sequence ID" value="SHJ83147.1"/>
    <property type="molecule type" value="Genomic_DNA"/>
</dbReference>
<dbReference type="InterPro" id="IPR038299">
    <property type="entry name" value="DAO_C_sf"/>
</dbReference>
<dbReference type="SUPFAM" id="SSF51905">
    <property type="entry name" value="FAD/NAD(P)-binding domain"/>
    <property type="match status" value="1"/>
</dbReference>
<dbReference type="STRING" id="1122189.SAMN02745165_03295"/>
<dbReference type="PANTHER" id="PTHR11985">
    <property type="entry name" value="GLYCEROL-3-PHOSPHATE DEHYDROGENASE"/>
    <property type="match status" value="1"/>
</dbReference>
<comment type="similarity">
    <text evidence="2">Belongs to the FAD-dependent glycerol-3-phosphate dehydrogenase family.</text>
</comment>
<reference evidence="8 9" key="1">
    <citation type="submission" date="2016-11" db="EMBL/GenBank/DDBJ databases">
        <authorList>
            <person name="Jaros S."/>
            <person name="Januszkiewicz K."/>
            <person name="Wedrychowicz H."/>
        </authorList>
    </citation>
    <scope>NUCLEOTIDE SEQUENCE [LARGE SCALE GENOMIC DNA]</scope>
    <source>
        <strain evidence="8 9">DSM 5091</strain>
    </source>
</reference>
<dbReference type="Gene3D" id="3.50.50.60">
    <property type="entry name" value="FAD/NAD(P)-binding domain"/>
    <property type="match status" value="1"/>
</dbReference>
<proteinExistence type="inferred from homology"/>
<keyword evidence="4" id="KW-0274">FAD</keyword>
<dbReference type="GO" id="GO:0004368">
    <property type="term" value="F:glycerol-3-phosphate dehydrogenase (quinone) activity"/>
    <property type="evidence" value="ECO:0007669"/>
    <property type="project" value="InterPro"/>
</dbReference>